<accession>A0A1F6E5F7</accession>
<keyword evidence="1" id="KW-0808">Transferase</keyword>
<evidence type="ECO:0000256" key="2">
    <source>
        <dbReference type="ARBA" id="ARBA00023315"/>
    </source>
</evidence>
<sequence>MNKQPLVITTERDDVLLREYVVEDADAIFLLIDRNREHLSRWGDVTSSKYPNLASVVQSIRHPVSPGRLRMGIWRRNEFVGSVNLQPLPAPYHAEVGYWLGQEYTGSGLMTTAVRKITAYAFETIEYFYLKANVRKENLPSQKVLERVGFRVTSIADVYLNYGLRAFEFD</sequence>
<dbReference type="PANTHER" id="PTHR43792:SF8">
    <property type="entry name" value="[RIBOSOMAL PROTEIN US5]-ALANINE N-ACETYLTRANSFERASE"/>
    <property type="match status" value="1"/>
</dbReference>
<dbReference type="Proteomes" id="UP000176914">
    <property type="component" value="Unassembled WGS sequence"/>
</dbReference>
<dbReference type="AlphaFoldDB" id="A0A1F6E5F7"/>
<dbReference type="InterPro" id="IPR051531">
    <property type="entry name" value="N-acetyltransferase"/>
</dbReference>
<reference evidence="5 6" key="1">
    <citation type="journal article" date="2016" name="Nat. Commun.">
        <title>Thousands of microbial genomes shed light on interconnected biogeochemical processes in an aquifer system.</title>
        <authorList>
            <person name="Anantharaman K."/>
            <person name="Brown C.T."/>
            <person name="Hug L.A."/>
            <person name="Sharon I."/>
            <person name="Castelle C.J."/>
            <person name="Probst A.J."/>
            <person name="Thomas B.C."/>
            <person name="Singh A."/>
            <person name="Wilkins M.J."/>
            <person name="Karaoz U."/>
            <person name="Brodie E.L."/>
            <person name="Williams K.H."/>
            <person name="Hubbard S.S."/>
            <person name="Banfield J.F."/>
        </authorList>
    </citation>
    <scope>NUCLEOTIDE SEQUENCE [LARGE SCALE GENOMIC DNA]</scope>
</reference>
<dbReference type="PROSITE" id="PS51186">
    <property type="entry name" value="GNAT"/>
    <property type="match status" value="1"/>
</dbReference>
<organism evidence="5 6">
    <name type="scientific">Candidatus Kaiserbacteria bacterium RIFCSPHIGHO2_02_FULL_55_25</name>
    <dbReference type="NCBI Taxonomy" id="1798498"/>
    <lineage>
        <taxon>Bacteria</taxon>
        <taxon>Candidatus Kaiseribacteriota</taxon>
    </lineage>
</organism>
<evidence type="ECO:0000313" key="6">
    <source>
        <dbReference type="Proteomes" id="UP000176914"/>
    </source>
</evidence>
<evidence type="ECO:0000256" key="3">
    <source>
        <dbReference type="ARBA" id="ARBA00038502"/>
    </source>
</evidence>
<dbReference type="SUPFAM" id="SSF55729">
    <property type="entry name" value="Acyl-CoA N-acyltransferases (Nat)"/>
    <property type="match status" value="1"/>
</dbReference>
<dbReference type="InterPro" id="IPR016181">
    <property type="entry name" value="Acyl_CoA_acyltransferase"/>
</dbReference>
<evidence type="ECO:0000259" key="4">
    <source>
        <dbReference type="PROSITE" id="PS51186"/>
    </source>
</evidence>
<name>A0A1F6E5F7_9BACT</name>
<comment type="similarity">
    <text evidence="3">Belongs to the acetyltransferase family. RimJ subfamily.</text>
</comment>
<dbReference type="InterPro" id="IPR000182">
    <property type="entry name" value="GNAT_dom"/>
</dbReference>
<dbReference type="Gene3D" id="3.40.630.30">
    <property type="match status" value="1"/>
</dbReference>
<evidence type="ECO:0000256" key="1">
    <source>
        <dbReference type="ARBA" id="ARBA00022679"/>
    </source>
</evidence>
<feature type="domain" description="N-acetyltransferase" evidence="4">
    <location>
        <begin position="15"/>
        <end position="170"/>
    </location>
</feature>
<protein>
    <recommendedName>
        <fullName evidence="4">N-acetyltransferase domain-containing protein</fullName>
    </recommendedName>
</protein>
<evidence type="ECO:0000313" key="5">
    <source>
        <dbReference type="EMBL" id="OGG68770.1"/>
    </source>
</evidence>
<dbReference type="EMBL" id="MFLL01000028">
    <property type="protein sequence ID" value="OGG68770.1"/>
    <property type="molecule type" value="Genomic_DNA"/>
</dbReference>
<keyword evidence="2" id="KW-0012">Acyltransferase</keyword>
<dbReference type="Pfam" id="PF13302">
    <property type="entry name" value="Acetyltransf_3"/>
    <property type="match status" value="1"/>
</dbReference>
<dbReference type="PANTHER" id="PTHR43792">
    <property type="entry name" value="GNAT FAMILY, PUTATIVE (AFU_ORTHOLOGUE AFUA_3G00765)-RELATED-RELATED"/>
    <property type="match status" value="1"/>
</dbReference>
<proteinExistence type="inferred from homology"/>
<gene>
    <name evidence="5" type="ORF">A3C20_01000</name>
</gene>
<dbReference type="GO" id="GO:0016747">
    <property type="term" value="F:acyltransferase activity, transferring groups other than amino-acyl groups"/>
    <property type="evidence" value="ECO:0007669"/>
    <property type="project" value="InterPro"/>
</dbReference>
<comment type="caution">
    <text evidence="5">The sequence shown here is derived from an EMBL/GenBank/DDBJ whole genome shotgun (WGS) entry which is preliminary data.</text>
</comment>